<dbReference type="EMBL" id="CADCXU010005310">
    <property type="protein sequence ID" value="CAA9997009.1"/>
    <property type="molecule type" value="Genomic_DNA"/>
</dbReference>
<name>A0A6H5G2R6_9HEMI</name>
<dbReference type="AlphaFoldDB" id="A0A6H5G2R6"/>
<evidence type="ECO:0000313" key="2">
    <source>
        <dbReference type="Proteomes" id="UP000479000"/>
    </source>
</evidence>
<sequence length="55" mass="6389">MPLDETSRCFMYERNYTELVLSQNYTQPSPGTRLVPCTNGWNFDYSQYAATVVTE</sequence>
<reference evidence="1 2" key="1">
    <citation type="submission" date="2020-02" db="EMBL/GenBank/DDBJ databases">
        <authorList>
            <person name="Ferguson B K."/>
        </authorList>
    </citation>
    <scope>NUCLEOTIDE SEQUENCE [LARGE SCALE GENOMIC DNA]</scope>
</reference>
<feature type="non-terminal residue" evidence="1">
    <location>
        <position position="55"/>
    </location>
</feature>
<evidence type="ECO:0000313" key="1">
    <source>
        <dbReference type="EMBL" id="CAA9997009.1"/>
    </source>
</evidence>
<dbReference type="OrthoDB" id="5798273at2759"/>
<proteinExistence type="predicted"/>
<keyword evidence="2" id="KW-1185">Reference proteome</keyword>
<protein>
    <submittedName>
        <fullName evidence="1">Uncharacterized protein</fullName>
    </submittedName>
</protein>
<organism evidence="1 2">
    <name type="scientific">Nesidiocoris tenuis</name>
    <dbReference type="NCBI Taxonomy" id="355587"/>
    <lineage>
        <taxon>Eukaryota</taxon>
        <taxon>Metazoa</taxon>
        <taxon>Ecdysozoa</taxon>
        <taxon>Arthropoda</taxon>
        <taxon>Hexapoda</taxon>
        <taxon>Insecta</taxon>
        <taxon>Pterygota</taxon>
        <taxon>Neoptera</taxon>
        <taxon>Paraneoptera</taxon>
        <taxon>Hemiptera</taxon>
        <taxon>Heteroptera</taxon>
        <taxon>Panheteroptera</taxon>
        <taxon>Cimicomorpha</taxon>
        <taxon>Miridae</taxon>
        <taxon>Dicyphina</taxon>
        <taxon>Nesidiocoris</taxon>
    </lineage>
</organism>
<dbReference type="Proteomes" id="UP000479000">
    <property type="component" value="Unassembled WGS sequence"/>
</dbReference>
<gene>
    <name evidence="1" type="ORF">NTEN_LOCUS3371</name>
</gene>
<accession>A0A6H5G2R6</accession>